<dbReference type="EMBL" id="LITU01000050">
    <property type="protein sequence ID" value="KOY16811.1"/>
    <property type="molecule type" value="Genomic_DNA"/>
</dbReference>
<keyword evidence="1" id="KW-0812">Transmembrane</keyword>
<proteinExistence type="predicted"/>
<evidence type="ECO:0000313" key="2">
    <source>
        <dbReference type="EMBL" id="KOY16811.1"/>
    </source>
</evidence>
<dbReference type="Proteomes" id="UP000037688">
    <property type="component" value="Unassembled WGS sequence"/>
</dbReference>
<evidence type="ECO:0000256" key="1">
    <source>
        <dbReference type="SAM" id="Phobius"/>
    </source>
</evidence>
<accession>A0A0N0UI28</accession>
<dbReference type="PATRIC" id="fig|1705561.3.peg.1427"/>
<reference evidence="2 3" key="1">
    <citation type="submission" date="2015-08" db="EMBL/GenBank/DDBJ databases">
        <title>Draft genome sequence of cellulolytic and xylanolytic Paenibacillus sp. A59, isolated from a decaying forest soil from Patagonia, Argentina.</title>
        <authorList>
            <person name="Ghio S."/>
            <person name="Caceres A.M."/>
            <person name="Talia P."/>
            <person name="Grasso D."/>
            <person name="Campos E."/>
        </authorList>
    </citation>
    <scope>NUCLEOTIDE SEQUENCE [LARGE SCALE GENOMIC DNA]</scope>
    <source>
        <strain evidence="2 3">A59</strain>
    </source>
</reference>
<sequence>MDLFGALIVLFICFFVFLIVVAVVRYAIDSSKTSKRLEYLIKEVHELKIEIKKQNKNKQDEKKYIIDEKV</sequence>
<evidence type="ECO:0000313" key="3">
    <source>
        <dbReference type="Proteomes" id="UP000037688"/>
    </source>
</evidence>
<keyword evidence="1" id="KW-1133">Transmembrane helix</keyword>
<protein>
    <submittedName>
        <fullName evidence="2">Uncharacterized protein</fullName>
    </submittedName>
</protein>
<feature type="transmembrane region" description="Helical" evidence="1">
    <location>
        <begin position="6"/>
        <end position="28"/>
    </location>
</feature>
<dbReference type="RefSeq" id="WP_053780289.1">
    <property type="nucleotide sequence ID" value="NZ_LITU01000050.1"/>
</dbReference>
<keyword evidence="1" id="KW-0472">Membrane</keyword>
<gene>
    <name evidence="2" type="ORF">AMS66_07980</name>
</gene>
<organism evidence="2 3">
    <name type="scientific">Paenibacillus xylanivorans</name>
    <dbReference type="NCBI Taxonomy" id="1705561"/>
    <lineage>
        <taxon>Bacteria</taxon>
        <taxon>Bacillati</taxon>
        <taxon>Bacillota</taxon>
        <taxon>Bacilli</taxon>
        <taxon>Bacillales</taxon>
        <taxon>Paenibacillaceae</taxon>
        <taxon>Paenibacillus</taxon>
    </lineage>
</organism>
<dbReference type="AlphaFoldDB" id="A0A0N0UI28"/>
<comment type="caution">
    <text evidence="2">The sequence shown here is derived from an EMBL/GenBank/DDBJ whole genome shotgun (WGS) entry which is preliminary data.</text>
</comment>
<name>A0A0N0UI28_9BACL</name>
<keyword evidence="3" id="KW-1185">Reference proteome</keyword>